<accession>A0A382WGU8</accession>
<reference evidence="2" key="1">
    <citation type="submission" date="2018-05" db="EMBL/GenBank/DDBJ databases">
        <authorList>
            <person name="Lanie J.A."/>
            <person name="Ng W.-L."/>
            <person name="Kazmierczak K.M."/>
            <person name="Andrzejewski T.M."/>
            <person name="Davidsen T.M."/>
            <person name="Wayne K.J."/>
            <person name="Tettelin H."/>
            <person name="Glass J.I."/>
            <person name="Rusch D."/>
            <person name="Podicherti R."/>
            <person name="Tsui H.-C.T."/>
            <person name="Winkler M.E."/>
        </authorList>
    </citation>
    <scope>NUCLEOTIDE SEQUENCE</scope>
</reference>
<sequence length="145" mass="16532">LECKPIWYNYILSAVVQKRVKTDLDYLQEFKIKVKKDLDEFIGKFPKKRVAIWGAGHQALATISLTEIEEKIKYIIDSAVFKQGKYSPSSHIQIVSENALNDDSVDAVIIMAGSYSDEILKIMIRKYPNINIAVLRENGLELISK</sequence>
<feature type="domain" description="C-methyltransferase" evidence="1">
    <location>
        <begin position="25"/>
        <end position="122"/>
    </location>
</feature>
<proteinExistence type="predicted"/>
<organism evidence="2">
    <name type="scientific">marine metagenome</name>
    <dbReference type="NCBI Taxonomy" id="408172"/>
    <lineage>
        <taxon>unclassified sequences</taxon>
        <taxon>metagenomes</taxon>
        <taxon>ecological metagenomes</taxon>
    </lineage>
</organism>
<gene>
    <name evidence="2" type="ORF">METZ01_LOCUS410409</name>
</gene>
<name>A0A382WGU8_9ZZZZ</name>
<feature type="non-terminal residue" evidence="2">
    <location>
        <position position="1"/>
    </location>
</feature>
<evidence type="ECO:0000313" key="2">
    <source>
        <dbReference type="EMBL" id="SVD57555.1"/>
    </source>
</evidence>
<protein>
    <recommendedName>
        <fullName evidence="1">C-methyltransferase domain-containing protein</fullName>
    </recommendedName>
</protein>
<dbReference type="Pfam" id="PF08484">
    <property type="entry name" value="Methyltransf_14"/>
    <property type="match status" value="1"/>
</dbReference>
<evidence type="ECO:0000259" key="1">
    <source>
        <dbReference type="Pfam" id="PF08484"/>
    </source>
</evidence>
<dbReference type="Gene3D" id="3.40.50.720">
    <property type="entry name" value="NAD(P)-binding Rossmann-like Domain"/>
    <property type="match status" value="1"/>
</dbReference>
<dbReference type="EMBL" id="UINC01159463">
    <property type="protein sequence ID" value="SVD57555.1"/>
    <property type="molecule type" value="Genomic_DNA"/>
</dbReference>
<dbReference type="InterPro" id="IPR013691">
    <property type="entry name" value="MeTrfase_14"/>
</dbReference>
<dbReference type="AlphaFoldDB" id="A0A382WGU8"/>